<dbReference type="RefSeq" id="WP_200674062.1">
    <property type="nucleotide sequence ID" value="NZ_JAACYA010000002.1"/>
</dbReference>
<dbReference type="EMBL" id="JAACYA010000002">
    <property type="protein sequence ID" value="MBK3332642.1"/>
    <property type="molecule type" value="Genomic_DNA"/>
</dbReference>
<dbReference type="Proteomes" id="UP000772812">
    <property type="component" value="Unassembled WGS sequence"/>
</dbReference>
<keyword evidence="2" id="KW-1185">Reference proteome</keyword>
<accession>A0ABS1GI88</accession>
<evidence type="ECO:0000313" key="1">
    <source>
        <dbReference type="EMBL" id="MBK3332642.1"/>
    </source>
</evidence>
<evidence type="ECO:0000313" key="2">
    <source>
        <dbReference type="Proteomes" id="UP000772812"/>
    </source>
</evidence>
<organism evidence="1 2">
    <name type="scientific">Persephonella atlantica</name>
    <dbReference type="NCBI Taxonomy" id="2699429"/>
    <lineage>
        <taxon>Bacteria</taxon>
        <taxon>Pseudomonadati</taxon>
        <taxon>Aquificota</taxon>
        <taxon>Aquificia</taxon>
        <taxon>Aquificales</taxon>
        <taxon>Hydrogenothermaceae</taxon>
        <taxon>Persephonella</taxon>
    </lineage>
</organism>
<gene>
    <name evidence="1" type="ORF">GWK41_06140</name>
</gene>
<sequence length="152" mass="17692">MSSDFHSFKEGNFLVIRVIDFYKKSGFVLTSRIKNASQNKSRPIIITEVTDEKIRFVATTKSPKQHAPKINVEKCVIEKVPEECFGLPLNRKYSWLFVKKTQKTKRWRVYYTVDVYTLKQMFAEGTLKKCGNCPQSVIFEIEIKINDMGEVV</sequence>
<comment type="caution">
    <text evidence="1">The sequence shown here is derived from an EMBL/GenBank/DDBJ whole genome shotgun (WGS) entry which is preliminary data.</text>
</comment>
<reference evidence="1 2" key="1">
    <citation type="journal article" date="2021" name="Syst. Appl. Microbiol.">
        <title>Persephonella atlantica sp. nov.: How to adapt to physico-chemical gradients in high temperature hydrothermal habitats.</title>
        <authorList>
            <person name="Francois D.X."/>
            <person name="Godfroy A."/>
            <person name="Mathien C."/>
            <person name="Aube J."/>
            <person name="Cathalot C."/>
            <person name="Lesongeur F."/>
            <person name="L'Haridon S."/>
            <person name="Philippon X."/>
            <person name="Roussel E.G."/>
        </authorList>
    </citation>
    <scope>NUCLEOTIDE SEQUENCE [LARGE SCALE GENOMIC DNA]</scope>
    <source>
        <strain evidence="1 2">MO1340</strain>
    </source>
</reference>
<protein>
    <submittedName>
        <fullName evidence="1">Uncharacterized protein</fullName>
    </submittedName>
</protein>
<name>A0ABS1GI88_9AQUI</name>
<proteinExistence type="predicted"/>